<dbReference type="Pfam" id="PF01047">
    <property type="entry name" value="MarR"/>
    <property type="match status" value="1"/>
</dbReference>
<dbReference type="PROSITE" id="PS50995">
    <property type="entry name" value="HTH_MARR_2"/>
    <property type="match status" value="1"/>
</dbReference>
<sequence>MSASKSAAKARNEPAPGHVALGRLGDFVGFRLRRVQNQLSRNFAAVTAEEGLKSGLFSSLAIIGANPGLSQNELSHEVGLDKSVTVTMIDEMERNGWAERRRAPEDRRRHALFITEAGQAKLDRLFTLMEETESAVLHQLSEGELALLSELLDRMYDAVVRDEG</sequence>
<name>A0A7X1FRD6_9SPHN</name>
<dbReference type="AlphaFoldDB" id="A0A7X1FRD6"/>
<proteinExistence type="predicted"/>
<evidence type="ECO:0000256" key="1">
    <source>
        <dbReference type="ARBA" id="ARBA00023015"/>
    </source>
</evidence>
<organism evidence="5 6">
    <name type="scientific">Novosphingobium flavum</name>
    <dbReference type="NCBI Taxonomy" id="1778672"/>
    <lineage>
        <taxon>Bacteria</taxon>
        <taxon>Pseudomonadati</taxon>
        <taxon>Pseudomonadota</taxon>
        <taxon>Alphaproteobacteria</taxon>
        <taxon>Sphingomonadales</taxon>
        <taxon>Sphingomonadaceae</taxon>
        <taxon>Novosphingobium</taxon>
    </lineage>
</organism>
<dbReference type="InterPro" id="IPR036388">
    <property type="entry name" value="WH-like_DNA-bd_sf"/>
</dbReference>
<dbReference type="PRINTS" id="PR00598">
    <property type="entry name" value="HTHMARR"/>
</dbReference>
<evidence type="ECO:0000259" key="4">
    <source>
        <dbReference type="PROSITE" id="PS50995"/>
    </source>
</evidence>
<dbReference type="Gene3D" id="1.10.10.10">
    <property type="entry name" value="Winged helix-like DNA-binding domain superfamily/Winged helix DNA-binding domain"/>
    <property type="match status" value="1"/>
</dbReference>
<reference evidence="5 6" key="1">
    <citation type="submission" date="2020-08" db="EMBL/GenBank/DDBJ databases">
        <title>The genome sequence of type strain Novosphingobium flavum NBRC 111647.</title>
        <authorList>
            <person name="Liu Y."/>
        </authorList>
    </citation>
    <scope>NUCLEOTIDE SEQUENCE [LARGE SCALE GENOMIC DNA]</scope>
    <source>
        <strain evidence="5 6">NBRC 111647</strain>
    </source>
</reference>
<evidence type="ECO:0000256" key="2">
    <source>
        <dbReference type="ARBA" id="ARBA00023125"/>
    </source>
</evidence>
<dbReference type="EMBL" id="JACLAW010000005">
    <property type="protein sequence ID" value="MBC2665424.1"/>
    <property type="molecule type" value="Genomic_DNA"/>
</dbReference>
<dbReference type="Proteomes" id="UP000566813">
    <property type="component" value="Unassembled WGS sequence"/>
</dbReference>
<protein>
    <submittedName>
        <fullName evidence="5">Winged helix-turn-helix transcriptional regulator</fullName>
    </submittedName>
</protein>
<keyword evidence="1" id="KW-0805">Transcription regulation</keyword>
<dbReference type="InterPro" id="IPR000835">
    <property type="entry name" value="HTH_MarR-typ"/>
</dbReference>
<gene>
    <name evidence="5" type="ORF">H7F51_07815</name>
</gene>
<dbReference type="PANTHER" id="PTHR42756:SF1">
    <property type="entry name" value="TRANSCRIPTIONAL REPRESSOR OF EMRAB OPERON"/>
    <property type="match status" value="1"/>
</dbReference>
<dbReference type="SUPFAM" id="SSF46785">
    <property type="entry name" value="Winged helix' DNA-binding domain"/>
    <property type="match status" value="1"/>
</dbReference>
<dbReference type="RefSeq" id="WP_185663684.1">
    <property type="nucleotide sequence ID" value="NZ_JACLAW010000005.1"/>
</dbReference>
<feature type="domain" description="HTH marR-type" evidence="4">
    <location>
        <begin position="25"/>
        <end position="157"/>
    </location>
</feature>
<evidence type="ECO:0000256" key="3">
    <source>
        <dbReference type="ARBA" id="ARBA00023163"/>
    </source>
</evidence>
<keyword evidence="2" id="KW-0238">DNA-binding</keyword>
<accession>A0A7X1FRD6</accession>
<evidence type="ECO:0000313" key="5">
    <source>
        <dbReference type="EMBL" id="MBC2665424.1"/>
    </source>
</evidence>
<dbReference type="InterPro" id="IPR036390">
    <property type="entry name" value="WH_DNA-bd_sf"/>
</dbReference>
<evidence type="ECO:0000313" key="6">
    <source>
        <dbReference type="Proteomes" id="UP000566813"/>
    </source>
</evidence>
<dbReference type="GO" id="GO:0003700">
    <property type="term" value="F:DNA-binding transcription factor activity"/>
    <property type="evidence" value="ECO:0007669"/>
    <property type="project" value="InterPro"/>
</dbReference>
<dbReference type="SMART" id="SM00347">
    <property type="entry name" value="HTH_MARR"/>
    <property type="match status" value="1"/>
</dbReference>
<keyword evidence="6" id="KW-1185">Reference proteome</keyword>
<dbReference type="GO" id="GO:0003677">
    <property type="term" value="F:DNA binding"/>
    <property type="evidence" value="ECO:0007669"/>
    <property type="project" value="UniProtKB-KW"/>
</dbReference>
<comment type="caution">
    <text evidence="5">The sequence shown here is derived from an EMBL/GenBank/DDBJ whole genome shotgun (WGS) entry which is preliminary data.</text>
</comment>
<keyword evidence="3" id="KW-0804">Transcription</keyword>
<dbReference type="PANTHER" id="PTHR42756">
    <property type="entry name" value="TRANSCRIPTIONAL REGULATOR, MARR"/>
    <property type="match status" value="1"/>
</dbReference>